<feature type="transmembrane region" description="Helical" evidence="6">
    <location>
        <begin position="35"/>
        <end position="55"/>
    </location>
</feature>
<comment type="subcellular location">
    <subcellularLocation>
        <location evidence="1">Cell membrane</location>
        <topology evidence="1">Multi-pass membrane protein</topology>
    </subcellularLocation>
</comment>
<dbReference type="GO" id="GO:0005886">
    <property type="term" value="C:plasma membrane"/>
    <property type="evidence" value="ECO:0007669"/>
    <property type="project" value="UniProtKB-SubCell"/>
</dbReference>
<dbReference type="eggNOG" id="COG0392">
    <property type="taxonomic scope" value="Bacteria"/>
</dbReference>
<reference evidence="7" key="1">
    <citation type="journal article" date="2012" name="PLoS Genet.">
        <title>Comparative Genomics of Plant-Associated Pseudomonas spp.: Insights into Diversity and Inheritance of Traits Involved in Multitrophic Interactions.</title>
        <authorList>
            <person name="Loper J.E."/>
            <person name="Hassan K.A."/>
            <person name="Mavrodi D.V."/>
            <person name="Davis E.W.II."/>
            <person name="Lim C.K."/>
            <person name="Shaffer B.T."/>
            <person name="Elbourne L.D."/>
            <person name="Stockwell V.O."/>
            <person name="Hartney S.L."/>
            <person name="Breakwell K."/>
            <person name="Henkels M.D."/>
            <person name="Tetu S.G."/>
            <person name="Rangel L.I."/>
            <person name="Kidarsa T.A."/>
            <person name="Wilson N.L."/>
            <person name="van de Mortel J.E."/>
            <person name="Song C."/>
            <person name="Blumhagen R."/>
            <person name="Radune D."/>
            <person name="Hostetler J.B."/>
            <person name="Brinkac L.M."/>
            <person name="Durkin A.S."/>
            <person name="Kluepfel D.A."/>
            <person name="Wechter W.P."/>
            <person name="Anderson A.J."/>
            <person name="Kim Y.C."/>
            <person name="Pierson L.S.III."/>
            <person name="Pierson E.A."/>
            <person name="Lindow S.E."/>
            <person name="Kobayashi D.Y."/>
            <person name="Raaijmakers J.M."/>
            <person name="Weller D.M."/>
            <person name="Thomashow L.S."/>
            <person name="Allen A.E."/>
            <person name="Paulsen I.T."/>
        </authorList>
    </citation>
    <scope>NUCLEOTIDE SEQUENCE [LARGE SCALE GENOMIC DNA]</scope>
    <source>
        <strain evidence="7">Q2-87</strain>
    </source>
</reference>
<sequence length="320" mass="35627">MPATLLRLIFAILIFVFLAKTLDIQLASLIDGIKAWQYLALAAGIPLTLSSFFSISRWQVFLRLNSIDEALPSLWKVSLVSQFQGLVFPSSQGGDAFRMLHIERRHPDKRGTAGSTVIIDRMMGLLVLCALTLCALPFLPKSDNYTSLNITVLVISCIAVGAQLSFSSRKIHTLYSHLIFQNSLLSRLLGYIEKLHASTVSFPYQRALKSSLLYIFCHQISLILVVYLVFRAYGYDIPFVQHLALYPVIAILTMVPLTIGGLGVREGFFVYFYGLLDVPANVAVGASLANYTLMVLIPATCGAIIYLWDTLRDSRLKRIN</sequence>
<evidence type="ECO:0000256" key="3">
    <source>
        <dbReference type="ARBA" id="ARBA00022692"/>
    </source>
</evidence>
<comment type="caution">
    <text evidence="7">The sequence shown here is derived from an EMBL/GenBank/DDBJ whole genome shotgun (WGS) entry which is preliminary data.</text>
</comment>
<gene>
    <name evidence="7" type="ORF">PflQ2_3837</name>
</gene>
<organism evidence="7">
    <name type="scientific">Pseudomonas fluorescens (strain Q2-87)</name>
    <dbReference type="NCBI Taxonomy" id="1038922"/>
    <lineage>
        <taxon>Bacteria</taxon>
        <taxon>Pseudomonadati</taxon>
        <taxon>Pseudomonadota</taxon>
        <taxon>Gammaproteobacteria</taxon>
        <taxon>Pseudomonadales</taxon>
        <taxon>Pseudomonadaceae</taxon>
        <taxon>Pseudomonas</taxon>
    </lineage>
</organism>
<keyword evidence="2" id="KW-1003">Cell membrane</keyword>
<dbReference type="Proteomes" id="UP000007289">
    <property type="component" value="Chromosome"/>
</dbReference>
<dbReference type="EMBL" id="AGBM01000001">
    <property type="protein sequence ID" value="EJL04577.1"/>
    <property type="molecule type" value="Genomic_DNA"/>
</dbReference>
<protein>
    <recommendedName>
        <fullName evidence="8">Flippase-like domain-containing protein</fullName>
    </recommendedName>
</protein>
<evidence type="ECO:0000256" key="6">
    <source>
        <dbReference type="SAM" id="Phobius"/>
    </source>
</evidence>
<dbReference type="PANTHER" id="PTHR40277">
    <property type="entry name" value="BLL5419 PROTEIN"/>
    <property type="match status" value="1"/>
</dbReference>
<proteinExistence type="predicted"/>
<keyword evidence="4 6" id="KW-1133">Transmembrane helix</keyword>
<accession>J2MU10</accession>
<evidence type="ECO:0000256" key="2">
    <source>
        <dbReference type="ARBA" id="ARBA00022475"/>
    </source>
</evidence>
<feature type="transmembrane region" description="Helical" evidence="6">
    <location>
        <begin position="212"/>
        <end position="230"/>
    </location>
</feature>
<dbReference type="Pfam" id="PF03706">
    <property type="entry name" value="LPG_synthase_TM"/>
    <property type="match status" value="1"/>
</dbReference>
<name>J2MU10_PSEFQ</name>
<evidence type="ECO:0000313" key="7">
    <source>
        <dbReference type="EMBL" id="EJL04577.1"/>
    </source>
</evidence>
<evidence type="ECO:0000256" key="4">
    <source>
        <dbReference type="ARBA" id="ARBA00022989"/>
    </source>
</evidence>
<evidence type="ECO:0008006" key="8">
    <source>
        <dbReference type="Google" id="ProtNLM"/>
    </source>
</evidence>
<evidence type="ECO:0000256" key="5">
    <source>
        <dbReference type="ARBA" id="ARBA00023136"/>
    </source>
</evidence>
<feature type="transmembrane region" description="Helical" evidence="6">
    <location>
        <begin position="118"/>
        <end position="139"/>
    </location>
</feature>
<feature type="transmembrane region" description="Helical" evidence="6">
    <location>
        <begin position="174"/>
        <end position="192"/>
    </location>
</feature>
<dbReference type="AlphaFoldDB" id="J2MU10"/>
<dbReference type="HOGENOM" id="CLU_048072_2_0_6"/>
<feature type="transmembrane region" description="Helical" evidence="6">
    <location>
        <begin position="242"/>
        <end position="264"/>
    </location>
</feature>
<keyword evidence="5 6" id="KW-0472">Membrane</keyword>
<feature type="transmembrane region" description="Helical" evidence="6">
    <location>
        <begin position="145"/>
        <end position="162"/>
    </location>
</feature>
<feature type="transmembrane region" description="Helical" evidence="6">
    <location>
        <begin position="284"/>
        <end position="308"/>
    </location>
</feature>
<dbReference type="InterPro" id="IPR022791">
    <property type="entry name" value="L-PG_synthase/AglD"/>
</dbReference>
<keyword evidence="3 6" id="KW-0812">Transmembrane</keyword>
<evidence type="ECO:0000256" key="1">
    <source>
        <dbReference type="ARBA" id="ARBA00004651"/>
    </source>
</evidence>
<dbReference type="NCBIfam" id="TIGR00374">
    <property type="entry name" value="flippase-like domain"/>
    <property type="match status" value="1"/>
</dbReference>
<dbReference type="PANTHER" id="PTHR40277:SF1">
    <property type="entry name" value="BLL5419 PROTEIN"/>
    <property type="match status" value="1"/>
</dbReference>
<dbReference type="RefSeq" id="WP_003183845.1">
    <property type="nucleotide sequence ID" value="NZ_CM001558.1"/>
</dbReference>